<dbReference type="EMBL" id="FOZM01000001">
    <property type="protein sequence ID" value="SFR98438.1"/>
    <property type="molecule type" value="Genomic_DNA"/>
</dbReference>
<dbReference type="Proteomes" id="UP000198926">
    <property type="component" value="Unassembled WGS sequence"/>
</dbReference>
<evidence type="ECO:0000256" key="1">
    <source>
        <dbReference type="SAM" id="MobiDB-lite"/>
    </source>
</evidence>
<keyword evidence="3" id="KW-1185">Reference proteome</keyword>
<feature type="compositionally biased region" description="Polar residues" evidence="1">
    <location>
        <begin position="140"/>
        <end position="151"/>
    </location>
</feature>
<dbReference type="RefSeq" id="WP_131802528.1">
    <property type="nucleotide sequence ID" value="NZ_FOZM01000001.1"/>
</dbReference>
<evidence type="ECO:0000313" key="2">
    <source>
        <dbReference type="EMBL" id="SFR98438.1"/>
    </source>
</evidence>
<dbReference type="AlphaFoldDB" id="A0A1I6L586"/>
<dbReference type="OrthoDB" id="7865298at2"/>
<gene>
    <name evidence="2" type="ORF">SAMN05444714_0181</name>
</gene>
<reference evidence="2 3" key="1">
    <citation type="submission" date="2016-10" db="EMBL/GenBank/DDBJ databases">
        <authorList>
            <person name="de Groot N.N."/>
        </authorList>
    </citation>
    <scope>NUCLEOTIDE SEQUENCE [LARGE SCALE GENOMIC DNA]</scope>
    <source>
        <strain evidence="2 3">DSM 29433</strain>
    </source>
</reference>
<proteinExistence type="predicted"/>
<accession>A0A1I6L586</accession>
<sequence length="158" mass="17498">MTLTLEVKKPRISKKLRQAIEIRVRKGATILAACEEAGLSPAGWYKAMQRPAVVDLLQEVQNRFVSEVSAGSAHRKARALKVAEDLMHNARSENVRARMAEFLAGDGKSPQVAVHVDARSTSRGYEMVRPGQRVVEMRDSSGNSVSEIVDQQTEDLNR</sequence>
<feature type="region of interest" description="Disordered" evidence="1">
    <location>
        <begin position="135"/>
        <end position="158"/>
    </location>
</feature>
<organism evidence="2 3">
    <name type="scientific">Yoonia litorea</name>
    <dbReference type="NCBI Taxonomy" id="1123755"/>
    <lineage>
        <taxon>Bacteria</taxon>
        <taxon>Pseudomonadati</taxon>
        <taxon>Pseudomonadota</taxon>
        <taxon>Alphaproteobacteria</taxon>
        <taxon>Rhodobacterales</taxon>
        <taxon>Paracoccaceae</taxon>
        <taxon>Yoonia</taxon>
    </lineage>
</organism>
<protein>
    <submittedName>
        <fullName evidence="2">Uncharacterized protein</fullName>
    </submittedName>
</protein>
<name>A0A1I6L586_9RHOB</name>
<evidence type="ECO:0000313" key="3">
    <source>
        <dbReference type="Proteomes" id="UP000198926"/>
    </source>
</evidence>